<comment type="similarity">
    <text evidence="1 6">Belongs to the universal ribosomal protein uS8 family.</text>
</comment>
<dbReference type="GO" id="GO:1990904">
    <property type="term" value="C:ribonucleoprotein complex"/>
    <property type="evidence" value="ECO:0007669"/>
    <property type="project" value="UniProtKB-KW"/>
</dbReference>
<evidence type="ECO:0000256" key="3">
    <source>
        <dbReference type="ARBA" id="ARBA00023274"/>
    </source>
</evidence>
<organism evidence="7 8">
    <name type="scientific">Candidatus Sungbacteria bacterium RIFCSPHIGHO2_02_FULL_53_17</name>
    <dbReference type="NCBI Taxonomy" id="1802275"/>
    <lineage>
        <taxon>Bacteria</taxon>
        <taxon>Candidatus Sungiibacteriota</taxon>
    </lineage>
</organism>
<dbReference type="InterPro" id="IPR035987">
    <property type="entry name" value="Ribosomal_uS8_sf"/>
</dbReference>
<evidence type="ECO:0000256" key="5">
    <source>
        <dbReference type="ARBA" id="ARBA00035525"/>
    </source>
</evidence>
<dbReference type="NCBIfam" id="NF001109">
    <property type="entry name" value="PRK00136.1"/>
    <property type="match status" value="1"/>
</dbReference>
<keyword evidence="3 6" id="KW-0687">Ribonucleoprotein</keyword>
<dbReference type="EMBL" id="MHQN01000031">
    <property type="protein sequence ID" value="OHA02795.1"/>
    <property type="molecule type" value="Genomic_DNA"/>
</dbReference>
<keyword evidence="2 6" id="KW-0689">Ribosomal protein</keyword>
<dbReference type="InterPro" id="IPR047863">
    <property type="entry name" value="Ribosomal_uS8_CS"/>
</dbReference>
<reference evidence="7 8" key="1">
    <citation type="journal article" date="2016" name="Nat. Commun.">
        <title>Thousands of microbial genomes shed light on interconnected biogeochemical processes in an aquifer system.</title>
        <authorList>
            <person name="Anantharaman K."/>
            <person name="Brown C.T."/>
            <person name="Hug L.A."/>
            <person name="Sharon I."/>
            <person name="Castelle C.J."/>
            <person name="Probst A.J."/>
            <person name="Thomas B.C."/>
            <person name="Singh A."/>
            <person name="Wilkins M.J."/>
            <person name="Karaoz U."/>
            <person name="Brodie E.L."/>
            <person name="Williams K.H."/>
            <person name="Hubbard S.S."/>
            <person name="Banfield J.F."/>
        </authorList>
    </citation>
    <scope>NUCLEOTIDE SEQUENCE [LARGE SCALE GENOMIC DNA]</scope>
</reference>
<dbReference type="GO" id="GO:0006412">
    <property type="term" value="P:translation"/>
    <property type="evidence" value="ECO:0007669"/>
    <property type="project" value="InterPro"/>
</dbReference>
<evidence type="ECO:0000313" key="7">
    <source>
        <dbReference type="EMBL" id="OHA02795.1"/>
    </source>
</evidence>
<dbReference type="GO" id="GO:0003735">
    <property type="term" value="F:structural constituent of ribosome"/>
    <property type="evidence" value="ECO:0007669"/>
    <property type="project" value="InterPro"/>
</dbReference>
<evidence type="ECO:0000256" key="1">
    <source>
        <dbReference type="ARBA" id="ARBA00006471"/>
    </source>
</evidence>
<dbReference type="GO" id="GO:0005840">
    <property type="term" value="C:ribosome"/>
    <property type="evidence" value="ECO:0007669"/>
    <property type="project" value="UniProtKB-KW"/>
</dbReference>
<comment type="caution">
    <text evidence="7">The sequence shown here is derived from an EMBL/GenBank/DDBJ whole genome shotgun (WGS) entry which is preliminary data.</text>
</comment>
<evidence type="ECO:0000256" key="4">
    <source>
        <dbReference type="ARBA" id="ARBA00035258"/>
    </source>
</evidence>
<dbReference type="Gene3D" id="3.30.1490.10">
    <property type="match status" value="1"/>
</dbReference>
<evidence type="ECO:0000256" key="6">
    <source>
        <dbReference type="RuleBase" id="RU003660"/>
    </source>
</evidence>
<evidence type="ECO:0000256" key="2">
    <source>
        <dbReference type="ARBA" id="ARBA00022980"/>
    </source>
</evidence>
<evidence type="ECO:0000313" key="8">
    <source>
        <dbReference type="Proteomes" id="UP000177177"/>
    </source>
</evidence>
<proteinExistence type="inferred from homology"/>
<dbReference type="InterPro" id="IPR000630">
    <property type="entry name" value="Ribosomal_uS8"/>
</dbReference>
<dbReference type="PANTHER" id="PTHR11758">
    <property type="entry name" value="40S RIBOSOMAL PROTEIN S15A"/>
    <property type="match status" value="1"/>
</dbReference>
<dbReference type="AlphaFoldDB" id="A0A1G2KTK4"/>
<protein>
    <recommendedName>
        <fullName evidence="4">Small ribosomal subunit protein uS8</fullName>
    </recommendedName>
    <alternativeName>
        <fullName evidence="5">30S ribosomal protein S8</fullName>
    </alternativeName>
</protein>
<sequence length="127" mass="14084">MDPISDMLIRIKNAQTAGHDTALMPYSQLKQEIAKTLERAGFIAGTDRKGKRVRKILEVTLRGGKDAPAIRGVKLLSTPGLRRYLPYRELRRAPHGGMYILTTPKGVMSGSEARKQKVGGELIAEIW</sequence>
<dbReference type="Proteomes" id="UP000177177">
    <property type="component" value="Unassembled WGS sequence"/>
</dbReference>
<gene>
    <name evidence="7" type="ORF">A3C92_00880</name>
</gene>
<dbReference type="GO" id="GO:0005737">
    <property type="term" value="C:cytoplasm"/>
    <property type="evidence" value="ECO:0007669"/>
    <property type="project" value="UniProtKB-ARBA"/>
</dbReference>
<dbReference type="FunFam" id="3.30.1490.10:FF:000001">
    <property type="entry name" value="30S ribosomal protein S8"/>
    <property type="match status" value="1"/>
</dbReference>
<dbReference type="PROSITE" id="PS00053">
    <property type="entry name" value="RIBOSOMAL_S8"/>
    <property type="match status" value="1"/>
</dbReference>
<accession>A0A1G2KTK4</accession>
<dbReference type="Pfam" id="PF00410">
    <property type="entry name" value="Ribosomal_S8"/>
    <property type="match status" value="1"/>
</dbReference>
<dbReference type="Gene3D" id="3.30.1370.30">
    <property type="match status" value="1"/>
</dbReference>
<dbReference type="SUPFAM" id="SSF56047">
    <property type="entry name" value="Ribosomal protein S8"/>
    <property type="match status" value="1"/>
</dbReference>
<name>A0A1G2KTK4_9BACT</name>